<dbReference type="Proteomes" id="UP000558475">
    <property type="component" value="Unassembled WGS sequence"/>
</dbReference>
<dbReference type="EMBL" id="JAAXZB010000002">
    <property type="protein sequence ID" value="NKW10705.1"/>
    <property type="molecule type" value="Genomic_DNA"/>
</dbReference>
<comment type="caution">
    <text evidence="2">The sequence shown here is derived from an EMBL/GenBank/DDBJ whole genome shotgun (WGS) entry which is preliminary data.</text>
</comment>
<dbReference type="InterPro" id="IPR012332">
    <property type="entry name" value="Autotransporter_pectin_lyase_C"/>
</dbReference>
<protein>
    <recommendedName>
        <fullName evidence="4">Outer membrane autotransporter</fullName>
    </recommendedName>
</protein>
<organism evidence="2 3">
    <name type="scientific">Brucella tritici</name>
    <dbReference type="NCBI Taxonomy" id="94626"/>
    <lineage>
        <taxon>Bacteria</taxon>
        <taxon>Pseudomonadati</taxon>
        <taxon>Pseudomonadota</taxon>
        <taxon>Alphaproteobacteria</taxon>
        <taxon>Hyphomicrobiales</taxon>
        <taxon>Brucellaceae</taxon>
        <taxon>Brucella/Ochrobactrum group</taxon>
        <taxon>Brucella</taxon>
    </lineage>
</organism>
<evidence type="ECO:0000256" key="1">
    <source>
        <dbReference type="ARBA" id="ARBA00022729"/>
    </source>
</evidence>
<dbReference type="Pfam" id="PF12951">
    <property type="entry name" value="PATR"/>
    <property type="match status" value="2"/>
</dbReference>
<reference evidence="2 3" key="1">
    <citation type="submission" date="2020-04" db="EMBL/GenBank/DDBJ databases">
        <title>Whole genome sequencing of clinical and environmental type strains of Ochrobactrum.</title>
        <authorList>
            <person name="Dharne M."/>
        </authorList>
    </citation>
    <scope>NUCLEOTIDE SEQUENCE [LARGE SCALE GENOMIC DNA]</scope>
    <source>
        <strain evidence="2 3">DSM 13340</strain>
    </source>
</reference>
<sequence length="157" mass="14991">MLGANASTVIAGNSGAVEFQGNTAATNTKLRAQGGGTLKFSGAATASGASITVDGGTSSFDATGITSGKDDFAIGTLSGNGQVNMGGTRLNLTGGDSTFSGVISGTNGLRYNGTGTLTLSGANTFTGNIGLISGTVSVSSDAALGGNGSGLILMVAR</sequence>
<evidence type="ECO:0008006" key="4">
    <source>
        <dbReference type="Google" id="ProtNLM"/>
    </source>
</evidence>
<dbReference type="AlphaFoldDB" id="A0A7X6FTC0"/>
<proteinExistence type="predicted"/>
<dbReference type="InterPro" id="IPR011050">
    <property type="entry name" value="Pectin_lyase_fold/virulence"/>
</dbReference>
<dbReference type="NCBIfam" id="TIGR02601">
    <property type="entry name" value="autotrns_rpt"/>
    <property type="match status" value="1"/>
</dbReference>
<accession>A0A7X6FTC0</accession>
<dbReference type="InterPro" id="IPR013425">
    <property type="entry name" value="Autotrns_rpt"/>
</dbReference>
<name>A0A7X6FTC0_9HYPH</name>
<evidence type="ECO:0000313" key="2">
    <source>
        <dbReference type="EMBL" id="NKW10705.1"/>
    </source>
</evidence>
<dbReference type="Gene3D" id="2.160.20.20">
    <property type="match status" value="1"/>
</dbReference>
<dbReference type="SUPFAM" id="SSF51126">
    <property type="entry name" value="Pectin lyase-like"/>
    <property type="match status" value="1"/>
</dbReference>
<keyword evidence="1" id="KW-0732">Signal</keyword>
<gene>
    <name evidence="2" type="ORF">HGG76_20665</name>
</gene>
<evidence type="ECO:0000313" key="3">
    <source>
        <dbReference type="Proteomes" id="UP000558475"/>
    </source>
</evidence>